<evidence type="ECO:0000313" key="5">
    <source>
        <dbReference type="Proteomes" id="UP000241890"/>
    </source>
</evidence>
<dbReference type="PANTHER" id="PTHR43656">
    <property type="entry name" value="BINDING OXIDOREDUCTASE, PUTATIVE (AFU_ORTHOLOGUE AFUA_2G08260)-RELATED"/>
    <property type="match status" value="1"/>
</dbReference>
<dbReference type="InterPro" id="IPR001155">
    <property type="entry name" value="OxRdtase_FMN_N"/>
</dbReference>
<evidence type="ECO:0000313" key="4">
    <source>
        <dbReference type="EMBL" id="GBG32933.1"/>
    </source>
</evidence>
<keyword evidence="5" id="KW-1185">Reference proteome</keyword>
<proteinExistence type="predicted"/>
<dbReference type="InterPro" id="IPR013785">
    <property type="entry name" value="Aldolase_TIM"/>
</dbReference>
<protein>
    <submittedName>
        <fullName evidence="4">12-oxophytodienoate reductase-like protein</fullName>
    </submittedName>
</protein>
<dbReference type="InterPro" id="IPR051799">
    <property type="entry name" value="NADH_flavin_oxidoreductase"/>
</dbReference>
<feature type="domain" description="NADH:flavin oxidoreductase/NADH oxidase N-terminal" evidence="3">
    <location>
        <begin position="100"/>
        <end position="358"/>
    </location>
</feature>
<gene>
    <name evidence="4" type="ORF">FCC1311_091592</name>
</gene>
<dbReference type="OrthoDB" id="1663137at2759"/>
<evidence type="ECO:0000256" key="1">
    <source>
        <dbReference type="ARBA" id="ARBA00022630"/>
    </source>
</evidence>
<dbReference type="AlphaFoldDB" id="A0A2R5GW93"/>
<dbReference type="Pfam" id="PF00724">
    <property type="entry name" value="Oxidored_FMN"/>
    <property type="match status" value="1"/>
</dbReference>
<dbReference type="PANTHER" id="PTHR43656:SF2">
    <property type="entry name" value="BINDING OXIDOREDUCTASE, PUTATIVE (AFU_ORTHOLOGUE AFUA_2G08260)-RELATED"/>
    <property type="match status" value="1"/>
</dbReference>
<keyword evidence="1" id="KW-0285">Flavoprotein</keyword>
<dbReference type="InParanoid" id="A0A2R5GW93"/>
<dbReference type="Proteomes" id="UP000241890">
    <property type="component" value="Unassembled WGS sequence"/>
</dbReference>
<organism evidence="4 5">
    <name type="scientific">Hondaea fermentalgiana</name>
    <dbReference type="NCBI Taxonomy" id="2315210"/>
    <lineage>
        <taxon>Eukaryota</taxon>
        <taxon>Sar</taxon>
        <taxon>Stramenopiles</taxon>
        <taxon>Bigyra</taxon>
        <taxon>Labyrinthulomycetes</taxon>
        <taxon>Thraustochytrida</taxon>
        <taxon>Thraustochytriidae</taxon>
        <taxon>Hondaea</taxon>
    </lineage>
</organism>
<keyword evidence="2" id="KW-0560">Oxidoreductase</keyword>
<dbReference type="GO" id="GO:0016491">
    <property type="term" value="F:oxidoreductase activity"/>
    <property type="evidence" value="ECO:0007669"/>
    <property type="project" value="UniProtKB-KW"/>
</dbReference>
<dbReference type="CDD" id="cd02803">
    <property type="entry name" value="OYE_like_FMN_family"/>
    <property type="match status" value="1"/>
</dbReference>
<dbReference type="EMBL" id="BEYU01000135">
    <property type="protein sequence ID" value="GBG32933.1"/>
    <property type="molecule type" value="Genomic_DNA"/>
</dbReference>
<accession>A0A2R5GW93</accession>
<dbReference type="GO" id="GO:0010181">
    <property type="term" value="F:FMN binding"/>
    <property type="evidence" value="ECO:0007669"/>
    <property type="project" value="InterPro"/>
</dbReference>
<evidence type="ECO:0000256" key="2">
    <source>
        <dbReference type="ARBA" id="ARBA00023002"/>
    </source>
</evidence>
<dbReference type="SUPFAM" id="SSF51395">
    <property type="entry name" value="FMN-linked oxidoreductases"/>
    <property type="match status" value="1"/>
</dbReference>
<evidence type="ECO:0000259" key="3">
    <source>
        <dbReference type="Pfam" id="PF00724"/>
    </source>
</evidence>
<reference evidence="4 5" key="1">
    <citation type="submission" date="2017-12" db="EMBL/GenBank/DDBJ databases">
        <title>Sequencing, de novo assembly and annotation of complete genome of a new Thraustochytrid species, strain FCC1311.</title>
        <authorList>
            <person name="Sedici K."/>
            <person name="Godart F."/>
            <person name="Aiese Cigliano R."/>
            <person name="Sanseverino W."/>
            <person name="Barakat M."/>
            <person name="Ortet P."/>
            <person name="Marechal E."/>
            <person name="Cagnac O."/>
            <person name="Amato A."/>
        </authorList>
    </citation>
    <scope>NUCLEOTIDE SEQUENCE [LARGE SCALE GENOMIC DNA]</scope>
</reference>
<sequence length="563" mass="60804">MSEAAPGPLKGRQVVKAVGAAVALRLLWLAYEKTLNVSWKSMTESQAYEAWLKFCKTINQHALPEYLPKDAQGKRMSVPSATPMVAATSLPHSVSEARILAPARLRGLTLRNRVIRAAAFDGENEQDCIQTHVDVAKGGVGMTTVAYCCVSSNGRSFDNQLVMEASRSEFLHRLTNAVHEHGAAISAQLTHGGSFADRAAIGHEYQVAPSVVFNPAGFDFPRAMTLEDCNVMADNFAKAAGLAKECGFDCIELHAGHGYLLSQFLSPRMNLRNDCYGGTPEKRAAFPAECLRRCRAAVGDDFPIIVKLNVHDGRWFGLELADATIAAHALADASADAIIVTCGSVAHNGFYMMRGNTPQAKLVQALPHAAKKLAMMVFGPVAVPDVPYEDCFLRESARHILAEVGNKTTVVLMGGVNSFSEMEGAMEEGFGFVQIARGLIREPDLVNRIEASLRLRALVNNGSHPTPLEDGEDDEISNPRSSCIRCNMCVIATVDPQASFGCPFQKMDAARRTAAGKPAVFAVADYERELAQDVIRTHAVRQDADLGDIEDLIAVSARHAGKV</sequence>
<name>A0A2R5GW93_9STRA</name>
<dbReference type="Gene3D" id="3.20.20.70">
    <property type="entry name" value="Aldolase class I"/>
    <property type="match status" value="1"/>
</dbReference>
<comment type="caution">
    <text evidence="4">The sequence shown here is derived from an EMBL/GenBank/DDBJ whole genome shotgun (WGS) entry which is preliminary data.</text>
</comment>